<dbReference type="PANTHER" id="PTHR33886">
    <property type="entry name" value="UNSATURATED RHAMNOGALACTURONAN HYDROLASE (EUROFUNG)"/>
    <property type="match status" value="1"/>
</dbReference>
<dbReference type="InterPro" id="IPR012341">
    <property type="entry name" value="6hp_glycosidase-like_sf"/>
</dbReference>
<evidence type="ECO:0000313" key="3">
    <source>
        <dbReference type="Proteomes" id="UP000680638"/>
    </source>
</evidence>
<evidence type="ECO:0000313" key="2">
    <source>
        <dbReference type="EMBL" id="GIO68501.1"/>
    </source>
</evidence>
<dbReference type="GO" id="GO:0016787">
    <property type="term" value="F:hydrolase activity"/>
    <property type="evidence" value="ECO:0007669"/>
    <property type="project" value="UniProtKB-KW"/>
</dbReference>
<proteinExistence type="predicted"/>
<protein>
    <submittedName>
        <fullName evidence="2">Unsaturated rhamnogalacturonyl hydrolase YesR</fullName>
    </submittedName>
</protein>
<dbReference type="InterPro" id="IPR010905">
    <property type="entry name" value="Glyco_hydro_88"/>
</dbReference>
<dbReference type="EMBL" id="BORW01000018">
    <property type="protein sequence ID" value="GIO68501.1"/>
    <property type="molecule type" value="Genomic_DNA"/>
</dbReference>
<comment type="caution">
    <text evidence="2">The sequence shown here is derived from an EMBL/GenBank/DDBJ whole genome shotgun (WGS) entry which is preliminary data.</text>
</comment>
<reference evidence="2 3" key="1">
    <citation type="submission" date="2021-03" db="EMBL/GenBank/DDBJ databases">
        <title>Antimicrobial resistance genes in bacteria isolated from Japanese honey, and their potential for conferring macrolide and lincosamide resistance in the American foulbrood pathogen Paenibacillus larvae.</title>
        <authorList>
            <person name="Okamoto M."/>
            <person name="Kumagai M."/>
            <person name="Kanamori H."/>
            <person name="Takamatsu D."/>
        </authorList>
    </citation>
    <scope>NUCLEOTIDE SEQUENCE [LARGE SCALE GENOMIC DNA]</scope>
    <source>
        <strain evidence="2 3">J21TS3</strain>
    </source>
</reference>
<gene>
    <name evidence="2" type="primary">yesR</name>
    <name evidence="2" type="ORF">J21TS3_33220</name>
</gene>
<organism evidence="2 3">
    <name type="scientific">Paenibacillus cookii</name>
    <dbReference type="NCBI Taxonomy" id="157839"/>
    <lineage>
        <taxon>Bacteria</taxon>
        <taxon>Bacillati</taxon>
        <taxon>Bacillota</taxon>
        <taxon>Bacilli</taxon>
        <taxon>Bacillales</taxon>
        <taxon>Paenibacillaceae</taxon>
        <taxon>Paenibacillus</taxon>
    </lineage>
</organism>
<dbReference type="InterPro" id="IPR052043">
    <property type="entry name" value="PolySaccharide_Degr_Enz"/>
</dbReference>
<accession>A0ABQ4LYZ5</accession>
<dbReference type="SUPFAM" id="SSF48208">
    <property type="entry name" value="Six-hairpin glycosidases"/>
    <property type="match status" value="1"/>
</dbReference>
<name>A0ABQ4LYZ5_9BACL</name>
<keyword evidence="1 2" id="KW-0378">Hydrolase</keyword>
<dbReference type="PANTHER" id="PTHR33886:SF8">
    <property type="entry name" value="UNSATURATED RHAMNOGALACTURONAN HYDROLASE (EUROFUNG)"/>
    <property type="match status" value="1"/>
</dbReference>
<keyword evidence="3" id="KW-1185">Reference proteome</keyword>
<dbReference type="Proteomes" id="UP000680638">
    <property type="component" value="Unassembled WGS sequence"/>
</dbReference>
<evidence type="ECO:0000256" key="1">
    <source>
        <dbReference type="ARBA" id="ARBA00022801"/>
    </source>
</evidence>
<sequence length="361" mass="40430">MEKRIYSPSDETNLERGTNHMPALVFDEKQIHETIDRVVDRTFRMDFSWDWPGGVAFYGVCEAYQATGKIEYLEPLKAWVDENMEDGLPKLSVNGVSIGHSLLTLYEVYNDDRYIKTAQEMADYLTHEAVRFGDGIFQHTVNSETYNFPEQAWVDTMFMAGYFLLRIGAALQRDDYFEDGLKQYHGHENVLQDPATNLYYHGWDNIAGNHMSSVFWARGNAWAALTMARALELVPVTHPSFMVIEGSLRDQLSSLVRLQDESGLWHTIVNDPDSPLETSGSAGIAAAVLTKGRIYNKYTQKAIDGILSKITSDGTVTGVSAGTAVMKDAAGYKGVPDKRIQGWGQGLTLAFLSELLKNNPY</sequence>
<dbReference type="Gene3D" id="1.50.10.10">
    <property type="match status" value="1"/>
</dbReference>
<dbReference type="Pfam" id="PF07470">
    <property type="entry name" value="Glyco_hydro_88"/>
    <property type="match status" value="1"/>
</dbReference>
<dbReference type="InterPro" id="IPR008928">
    <property type="entry name" value="6-hairpin_glycosidase_sf"/>
</dbReference>